<dbReference type="SUPFAM" id="SSF46565">
    <property type="entry name" value="Chaperone J-domain"/>
    <property type="match status" value="1"/>
</dbReference>
<accession>A0ABU0FF30</accession>
<reference evidence="3 4" key="1">
    <citation type="submission" date="2023-07" db="EMBL/GenBank/DDBJ databases">
        <title>Genomic Encyclopedia of Type Strains, Phase IV (KMG-IV): sequencing the most valuable type-strain genomes for metagenomic binning, comparative biology and taxonomic classification.</title>
        <authorList>
            <person name="Goeker M."/>
        </authorList>
    </citation>
    <scope>NUCLEOTIDE SEQUENCE [LARGE SCALE GENOMIC DNA]</scope>
    <source>
        <strain evidence="3 4">DSM 5896</strain>
    </source>
</reference>
<evidence type="ECO:0000313" key="3">
    <source>
        <dbReference type="EMBL" id="MDQ0393061.1"/>
    </source>
</evidence>
<dbReference type="InterPro" id="IPR036869">
    <property type="entry name" value="J_dom_sf"/>
</dbReference>
<dbReference type="RefSeq" id="WP_307427833.1">
    <property type="nucleotide sequence ID" value="NZ_JAUSVK010000001.1"/>
</dbReference>
<comment type="caution">
    <text evidence="3">The sequence shown here is derived from an EMBL/GenBank/DDBJ whole genome shotgun (WGS) entry which is preliminary data.</text>
</comment>
<feature type="region of interest" description="Disordered" evidence="1">
    <location>
        <begin position="162"/>
        <end position="198"/>
    </location>
</feature>
<proteinExistence type="predicted"/>
<protein>
    <recommendedName>
        <fullName evidence="2">J domain-containing protein</fullName>
    </recommendedName>
</protein>
<gene>
    <name evidence="3" type="ORF">J3R73_002853</name>
</gene>
<feature type="compositionally biased region" description="Polar residues" evidence="1">
    <location>
        <begin position="179"/>
        <end position="191"/>
    </location>
</feature>
<name>A0ABU0FF30_9HYPH</name>
<sequence>MTVPTALQSAIALFREPTRVKHSRSRDLPDDISFLLRVVSGDEQAIEEAALLSQRSTDFVIAASEFFIEQILFAPNADSYRCLGATPDASREKLRWHMVMLLKWLHPDTQPEETRAVLAVRVTKAWNSVKTQERRTAYDDDRPEASARVLLRRAASIRRAHDLRVARPGGRAPHPKQPDMQQPNPTGTASGSMPVPATRRTESHGLLALVLSFFQTKLKGV</sequence>
<keyword evidence="4" id="KW-1185">Reference proteome</keyword>
<dbReference type="InterPro" id="IPR001623">
    <property type="entry name" value="DnaJ_domain"/>
</dbReference>
<dbReference type="EMBL" id="JAUSVK010000001">
    <property type="protein sequence ID" value="MDQ0393061.1"/>
    <property type="molecule type" value="Genomic_DNA"/>
</dbReference>
<evidence type="ECO:0000256" key="1">
    <source>
        <dbReference type="SAM" id="MobiDB-lite"/>
    </source>
</evidence>
<evidence type="ECO:0000313" key="4">
    <source>
        <dbReference type="Proteomes" id="UP001237448"/>
    </source>
</evidence>
<organism evidence="3 4">
    <name type="scientific">Labrys monachus</name>
    <dbReference type="NCBI Taxonomy" id="217067"/>
    <lineage>
        <taxon>Bacteria</taxon>
        <taxon>Pseudomonadati</taxon>
        <taxon>Pseudomonadota</taxon>
        <taxon>Alphaproteobacteria</taxon>
        <taxon>Hyphomicrobiales</taxon>
        <taxon>Xanthobacteraceae</taxon>
        <taxon>Labrys</taxon>
    </lineage>
</organism>
<dbReference type="Gene3D" id="1.10.287.110">
    <property type="entry name" value="DnaJ domain"/>
    <property type="match status" value="1"/>
</dbReference>
<dbReference type="Proteomes" id="UP001237448">
    <property type="component" value="Unassembled WGS sequence"/>
</dbReference>
<feature type="domain" description="J" evidence="2">
    <location>
        <begin position="78"/>
        <end position="142"/>
    </location>
</feature>
<evidence type="ECO:0000259" key="2">
    <source>
        <dbReference type="PROSITE" id="PS50076"/>
    </source>
</evidence>
<dbReference type="PROSITE" id="PS50076">
    <property type="entry name" value="DNAJ_2"/>
    <property type="match status" value="1"/>
</dbReference>